<reference evidence="1" key="2">
    <citation type="submission" date="2025-09" db="UniProtKB">
        <authorList>
            <consortium name="Ensembl"/>
        </authorList>
    </citation>
    <scope>IDENTIFICATION</scope>
</reference>
<dbReference type="Ensembl" id="ENSBJAT00000018536.1">
    <property type="protein sequence ID" value="ENSBJAP00000018041.1"/>
    <property type="gene ID" value="ENSBJAG00000011892.1"/>
</dbReference>
<dbReference type="Proteomes" id="UP000694555">
    <property type="component" value="Unplaced"/>
</dbReference>
<protein>
    <submittedName>
        <fullName evidence="1">Uncharacterized protein</fullName>
    </submittedName>
</protein>
<proteinExistence type="predicted"/>
<accession>A0A8C0HNL8</accession>
<evidence type="ECO:0000313" key="1">
    <source>
        <dbReference type="Ensembl" id="ENSBJAP00000018041.1"/>
    </source>
</evidence>
<dbReference type="AlphaFoldDB" id="A0A8C0HNL8"/>
<reference evidence="1" key="1">
    <citation type="submission" date="2025-08" db="UniProtKB">
        <authorList>
            <consortium name="Ensembl"/>
        </authorList>
    </citation>
    <scope>IDENTIFICATION</scope>
</reference>
<keyword evidence="2" id="KW-1185">Reference proteome</keyword>
<sequence>MQIFQARCRRLIPNDSLGSKAYLQTGKPVPTLQQKVLKLHKKSLWHLSSWCILQVMHQFPVRVRDQSEEHRNEQCMVKAVQAFKSAEEELIHIFSLPSCPFLLVAYLTRGTSAVGSLKCAWTTGILLRR</sequence>
<name>A0A8C0HNL8_9AVES</name>
<organism evidence="1 2">
    <name type="scientific">Buteo japonicus</name>
    <dbReference type="NCBI Taxonomy" id="224669"/>
    <lineage>
        <taxon>Eukaryota</taxon>
        <taxon>Metazoa</taxon>
        <taxon>Chordata</taxon>
        <taxon>Craniata</taxon>
        <taxon>Vertebrata</taxon>
        <taxon>Euteleostomi</taxon>
        <taxon>Archelosauria</taxon>
        <taxon>Archosauria</taxon>
        <taxon>Dinosauria</taxon>
        <taxon>Saurischia</taxon>
        <taxon>Theropoda</taxon>
        <taxon>Coelurosauria</taxon>
        <taxon>Aves</taxon>
        <taxon>Neognathae</taxon>
        <taxon>Neoaves</taxon>
        <taxon>Telluraves</taxon>
        <taxon>Accipitrimorphae</taxon>
        <taxon>Accipitriformes</taxon>
        <taxon>Accipitridae</taxon>
        <taxon>Accipitrinae</taxon>
        <taxon>Buteo</taxon>
    </lineage>
</organism>
<evidence type="ECO:0000313" key="2">
    <source>
        <dbReference type="Proteomes" id="UP000694555"/>
    </source>
</evidence>